<dbReference type="Pfam" id="PF08734">
    <property type="entry name" value="GYD"/>
    <property type="match status" value="1"/>
</dbReference>
<dbReference type="AlphaFoldDB" id="A0A7V2B1B1"/>
<sequence length="96" mass="10946">MATYLIFTRLGPDAFRDPNEFRQLAERVSSEIQKRCPGVTWKESYVTLGRFDIVDIVEAADQKEVERAAMLIRALARATTETMPATPWKTFLAHLS</sequence>
<dbReference type="EMBL" id="DSGB01000005">
    <property type="protein sequence ID" value="HER96483.1"/>
    <property type="molecule type" value="Genomic_DNA"/>
</dbReference>
<accession>A0A7V2B1B1</accession>
<proteinExistence type="predicted"/>
<organism evidence="1">
    <name type="scientific">Rhodothermus marinus</name>
    <name type="common">Rhodothermus obamensis</name>
    <dbReference type="NCBI Taxonomy" id="29549"/>
    <lineage>
        <taxon>Bacteria</taxon>
        <taxon>Pseudomonadati</taxon>
        <taxon>Rhodothermota</taxon>
        <taxon>Rhodothermia</taxon>
        <taxon>Rhodothermales</taxon>
        <taxon>Rhodothermaceae</taxon>
        <taxon>Rhodothermus</taxon>
    </lineage>
</organism>
<dbReference type="InterPro" id="IPR014845">
    <property type="entry name" value="GYD/TTHA1554"/>
</dbReference>
<name>A0A7V2B1B1_RHOMR</name>
<evidence type="ECO:0000313" key="1">
    <source>
        <dbReference type="EMBL" id="HER96483.1"/>
    </source>
</evidence>
<comment type="caution">
    <text evidence="1">The sequence shown here is derived from an EMBL/GenBank/DDBJ whole genome shotgun (WGS) entry which is preliminary data.</text>
</comment>
<gene>
    <name evidence="1" type="ORF">ENO59_08205</name>
</gene>
<protein>
    <submittedName>
        <fullName evidence="1">GYD domain-containing protein</fullName>
    </submittedName>
</protein>
<reference evidence="1" key="1">
    <citation type="journal article" date="2020" name="mSystems">
        <title>Genome- and Community-Level Interaction Insights into Carbon Utilization and Element Cycling Functions of Hydrothermarchaeota in Hydrothermal Sediment.</title>
        <authorList>
            <person name="Zhou Z."/>
            <person name="Liu Y."/>
            <person name="Xu W."/>
            <person name="Pan J."/>
            <person name="Luo Z.H."/>
            <person name="Li M."/>
        </authorList>
    </citation>
    <scope>NUCLEOTIDE SEQUENCE [LARGE SCALE GENOMIC DNA]</scope>
    <source>
        <strain evidence="1">SpSt-143</strain>
    </source>
</reference>